<dbReference type="STRING" id="114686.BM536_031770"/>
<reference evidence="2 3" key="2">
    <citation type="submission" date="2017-02" db="EMBL/GenBank/DDBJ databases">
        <title>Draft genome sequence of Streptomyces phaeoluteigriseus type strain DSM41896.</title>
        <authorList>
            <person name="Salih T.S."/>
            <person name="Algora Gallardo L."/>
            <person name="Melo Santos T."/>
            <person name="Filgueira Martinez S."/>
            <person name="Herron P.R."/>
        </authorList>
    </citation>
    <scope>NUCLEOTIDE SEQUENCE [LARGE SCALE GENOMIC DNA]</scope>
    <source>
        <strain evidence="2 3">DSM 41896</strain>
    </source>
</reference>
<dbReference type="OrthoDB" id="3369896at2"/>
<accession>A0A1V6MJZ8</accession>
<feature type="signal peptide" evidence="1">
    <location>
        <begin position="1"/>
        <end position="21"/>
    </location>
</feature>
<dbReference type="RefSeq" id="WP_073491930.1">
    <property type="nucleotide sequence ID" value="NZ_MPOH02000019.1"/>
</dbReference>
<evidence type="ECO:0008006" key="4">
    <source>
        <dbReference type="Google" id="ProtNLM"/>
    </source>
</evidence>
<comment type="caution">
    <text evidence="2">The sequence shown here is derived from an EMBL/GenBank/DDBJ whole genome shotgun (WGS) entry which is preliminary data.</text>
</comment>
<dbReference type="AlphaFoldDB" id="A0A1V6MJZ8"/>
<dbReference type="Gene3D" id="2.50.20.20">
    <property type="match status" value="1"/>
</dbReference>
<proteinExistence type="predicted"/>
<evidence type="ECO:0000313" key="2">
    <source>
        <dbReference type="EMBL" id="OQD52705.1"/>
    </source>
</evidence>
<keyword evidence="1" id="KW-0732">Signal</keyword>
<sequence length="275" mass="29448">MRFSVGVLGLSALLVTGCAAASDDTAGGGDAKAAATAVARAAEKTERVGSLRYRMTGRMPEEGRLRAEAAMAVKPPAMSLKTTILGGPDKGEGEVRLVDGMVYIGSDEATEDGKHWMKFGAPGSSDTPSGVKVDTGPMADKVRRNPAHESTFLTAAEDLRKTGTETVDGVTTTHYEGTATVDEIRASYQDEAKSVRQVREQALAQYEKVGVDELEMEVWIDESGRTKQQRFQGLGRKGQLDLTVTFLDFDKPVTVQAPPASDTFDLAEEMKKAGR</sequence>
<feature type="chain" id="PRO_5012686579" description="DUF1396 domain-containing protein" evidence="1">
    <location>
        <begin position="22"/>
        <end position="275"/>
    </location>
</feature>
<dbReference type="SUPFAM" id="SSF89392">
    <property type="entry name" value="Prokaryotic lipoproteins and lipoprotein localization factors"/>
    <property type="match status" value="1"/>
</dbReference>
<evidence type="ECO:0000313" key="3">
    <source>
        <dbReference type="Proteomes" id="UP000184286"/>
    </source>
</evidence>
<dbReference type="EMBL" id="MPOH02000019">
    <property type="protein sequence ID" value="OQD52705.1"/>
    <property type="molecule type" value="Genomic_DNA"/>
</dbReference>
<protein>
    <recommendedName>
        <fullName evidence="4">DUF1396 domain-containing protein</fullName>
    </recommendedName>
</protein>
<evidence type="ECO:0000256" key="1">
    <source>
        <dbReference type="SAM" id="SignalP"/>
    </source>
</evidence>
<organism evidence="2 3">
    <name type="scientific">Streptomyces phaeoluteigriseus</name>
    <dbReference type="NCBI Taxonomy" id="114686"/>
    <lineage>
        <taxon>Bacteria</taxon>
        <taxon>Bacillati</taxon>
        <taxon>Actinomycetota</taxon>
        <taxon>Actinomycetes</taxon>
        <taxon>Kitasatosporales</taxon>
        <taxon>Streptomycetaceae</taxon>
        <taxon>Streptomyces</taxon>
        <taxon>Streptomyces aurantiacus group</taxon>
    </lineage>
</organism>
<dbReference type="Proteomes" id="UP000184286">
    <property type="component" value="Unassembled WGS sequence"/>
</dbReference>
<gene>
    <name evidence="2" type="ORF">BM536_031770</name>
</gene>
<dbReference type="InterPro" id="IPR029046">
    <property type="entry name" value="LolA/LolB/LppX"/>
</dbReference>
<dbReference type="PROSITE" id="PS51257">
    <property type="entry name" value="PROKAR_LIPOPROTEIN"/>
    <property type="match status" value="1"/>
</dbReference>
<reference evidence="3" key="1">
    <citation type="submission" date="2016-11" db="EMBL/GenBank/DDBJ databases">
        <authorList>
            <person name="Schniete J.K."/>
            <person name="Salih T."/>
            <person name="Algora Gallardo L."/>
            <person name="Martinez Fernandez S."/>
            <person name="Herron P.R."/>
        </authorList>
    </citation>
    <scope>NUCLEOTIDE SEQUENCE [LARGE SCALE GENOMIC DNA]</scope>
    <source>
        <strain evidence="3">DSM 41896</strain>
    </source>
</reference>
<name>A0A1V6MJZ8_9ACTN</name>